<dbReference type="Gene3D" id="1.10.10.10">
    <property type="entry name" value="Winged helix-like DNA-binding domain superfamily/Winged helix DNA-binding domain"/>
    <property type="match status" value="1"/>
</dbReference>
<proteinExistence type="predicted"/>
<evidence type="ECO:0000313" key="10">
    <source>
        <dbReference type="Proteomes" id="UP001373714"/>
    </source>
</evidence>
<gene>
    <name evidence="9" type="ORF">TWF730_001874</name>
</gene>
<dbReference type="InterPro" id="IPR001766">
    <property type="entry name" value="Fork_head_dom"/>
</dbReference>
<evidence type="ECO:0000256" key="1">
    <source>
        <dbReference type="ARBA" id="ARBA00004123"/>
    </source>
</evidence>
<protein>
    <recommendedName>
        <fullName evidence="8">Fork-head domain-containing protein</fullName>
    </recommendedName>
</protein>
<dbReference type="SMART" id="SM00339">
    <property type="entry name" value="FH"/>
    <property type="match status" value="1"/>
</dbReference>
<evidence type="ECO:0000256" key="3">
    <source>
        <dbReference type="ARBA" id="ARBA00023125"/>
    </source>
</evidence>
<feature type="region of interest" description="Disordered" evidence="7">
    <location>
        <begin position="62"/>
        <end position="137"/>
    </location>
</feature>
<feature type="domain" description="Fork-head" evidence="8">
    <location>
        <begin position="305"/>
        <end position="397"/>
    </location>
</feature>
<sequence>MSGSPRTYPETAGGAMAPTPARGQRHTSGIAPLAIRPKASCSSSYIPKNYYKHPASQLYIPHEMHPTSFPAPPTILPSQQQQQQQKAIYSSSCPSTSSSNSSLLSSSSATSHCSQQSLESHSVDDTSSPPPNMVWEQTHMPSSASETLYLPQMPSCNKGLTSHILSMMAGVSPPLGSTGLHSSSYFTPQHEDIDFDPSPYARSNSMPLFSHVTAAPGYGSDLDVEFPVQHQMGNISPNYLPSTGQWTPPPHEISSEFYGQSVVDPNMMPGTPPGSAIYENELKGLNLINEPYYPQQSTVDDVPPYAEIIYDALMSAPEHKMNLQDIYKYFRDNYEKFRSDSRKGWMNSIRHNLSMNGAFVKIERAASDPGKGYMWLLAPAAVAGGVLSTTRYRKQGTALERGNMDADTSYSCYSVPKRNRTSASKRAQTKARRTRITARKTLQHEQNVNQLQQQPESPYPDFDCAMVHTPISIDISPMTPDHDFSSYHSESFSETLSLSSRHATPAIRPTEWQSPTSAHGHTSPYYVQSDDGLATYDAQLGNCKFGVYNHPYDGDFEERCS</sequence>
<evidence type="ECO:0000256" key="6">
    <source>
        <dbReference type="PROSITE-ProRule" id="PRU00089"/>
    </source>
</evidence>
<feature type="compositionally biased region" description="Low complexity" evidence="7">
    <location>
        <begin position="79"/>
        <end position="117"/>
    </location>
</feature>
<dbReference type="GO" id="GO:0000978">
    <property type="term" value="F:RNA polymerase II cis-regulatory region sequence-specific DNA binding"/>
    <property type="evidence" value="ECO:0007669"/>
    <property type="project" value="TreeGrafter"/>
</dbReference>
<keyword evidence="10" id="KW-1185">Reference proteome</keyword>
<dbReference type="PROSITE" id="PS50039">
    <property type="entry name" value="FORK_HEAD_3"/>
    <property type="match status" value="1"/>
</dbReference>
<keyword evidence="5 6" id="KW-0539">Nucleus</keyword>
<comment type="caution">
    <text evidence="9">The sequence shown here is derived from an EMBL/GenBank/DDBJ whole genome shotgun (WGS) entry which is preliminary data.</text>
</comment>
<evidence type="ECO:0000313" key="9">
    <source>
        <dbReference type="EMBL" id="KAK6340103.1"/>
    </source>
</evidence>
<evidence type="ECO:0000256" key="2">
    <source>
        <dbReference type="ARBA" id="ARBA00023015"/>
    </source>
</evidence>
<evidence type="ECO:0000256" key="4">
    <source>
        <dbReference type="ARBA" id="ARBA00023163"/>
    </source>
</evidence>
<dbReference type="CDD" id="cd00059">
    <property type="entry name" value="FH_FOX"/>
    <property type="match status" value="1"/>
</dbReference>
<dbReference type="EMBL" id="JAVHNS010000011">
    <property type="protein sequence ID" value="KAK6340103.1"/>
    <property type="molecule type" value="Genomic_DNA"/>
</dbReference>
<dbReference type="GO" id="GO:0000981">
    <property type="term" value="F:DNA-binding transcription factor activity, RNA polymerase II-specific"/>
    <property type="evidence" value="ECO:0007669"/>
    <property type="project" value="TreeGrafter"/>
</dbReference>
<dbReference type="InterPro" id="IPR036390">
    <property type="entry name" value="WH_DNA-bd_sf"/>
</dbReference>
<keyword evidence="2" id="KW-0805">Transcription regulation</keyword>
<evidence type="ECO:0000256" key="7">
    <source>
        <dbReference type="SAM" id="MobiDB-lite"/>
    </source>
</evidence>
<name>A0AAV9UCB2_9PEZI</name>
<evidence type="ECO:0000256" key="5">
    <source>
        <dbReference type="ARBA" id="ARBA00023242"/>
    </source>
</evidence>
<accession>A0AAV9UCB2</accession>
<evidence type="ECO:0000259" key="8">
    <source>
        <dbReference type="PROSITE" id="PS50039"/>
    </source>
</evidence>
<feature type="region of interest" description="Disordered" evidence="7">
    <location>
        <begin position="442"/>
        <end position="462"/>
    </location>
</feature>
<dbReference type="InterPro" id="IPR036388">
    <property type="entry name" value="WH-like_DNA-bd_sf"/>
</dbReference>
<reference evidence="9 10" key="1">
    <citation type="submission" date="2019-10" db="EMBL/GenBank/DDBJ databases">
        <authorList>
            <person name="Palmer J.M."/>
        </authorList>
    </citation>
    <scope>NUCLEOTIDE SEQUENCE [LARGE SCALE GENOMIC DNA]</scope>
    <source>
        <strain evidence="9 10">TWF730</strain>
    </source>
</reference>
<feature type="DNA-binding region" description="Fork-head" evidence="6">
    <location>
        <begin position="305"/>
        <end position="397"/>
    </location>
</feature>
<comment type="subcellular location">
    <subcellularLocation>
        <location evidence="1 6">Nucleus</location>
    </subcellularLocation>
</comment>
<dbReference type="GO" id="GO:0005634">
    <property type="term" value="C:nucleus"/>
    <property type="evidence" value="ECO:0007669"/>
    <property type="project" value="UniProtKB-SubCell"/>
</dbReference>
<feature type="region of interest" description="Disordered" evidence="7">
    <location>
        <begin position="1"/>
        <end position="33"/>
    </location>
</feature>
<dbReference type="PANTHER" id="PTHR45881:SF5">
    <property type="entry name" value="FORK-HEAD DOMAIN-CONTAINING PROTEIN"/>
    <property type="match status" value="1"/>
</dbReference>
<dbReference type="AlphaFoldDB" id="A0AAV9UCB2"/>
<dbReference type="SUPFAM" id="SSF46785">
    <property type="entry name" value="Winged helix' DNA-binding domain"/>
    <property type="match status" value="1"/>
</dbReference>
<keyword evidence="4" id="KW-0804">Transcription</keyword>
<dbReference type="PRINTS" id="PR00053">
    <property type="entry name" value="FORKHEAD"/>
</dbReference>
<organism evidence="9 10">
    <name type="scientific">Orbilia blumenaviensis</name>
    <dbReference type="NCBI Taxonomy" id="1796055"/>
    <lineage>
        <taxon>Eukaryota</taxon>
        <taxon>Fungi</taxon>
        <taxon>Dikarya</taxon>
        <taxon>Ascomycota</taxon>
        <taxon>Pezizomycotina</taxon>
        <taxon>Orbiliomycetes</taxon>
        <taxon>Orbiliales</taxon>
        <taxon>Orbiliaceae</taxon>
        <taxon>Orbilia</taxon>
    </lineage>
</organism>
<keyword evidence="3 6" id="KW-0238">DNA-binding</keyword>
<dbReference type="Pfam" id="PF00250">
    <property type="entry name" value="Forkhead"/>
    <property type="match status" value="1"/>
</dbReference>
<feature type="compositionally biased region" description="Low complexity" evidence="7">
    <location>
        <begin position="444"/>
        <end position="454"/>
    </location>
</feature>
<dbReference type="PANTHER" id="PTHR45881">
    <property type="entry name" value="CHECKPOINT SUPPRESSOR 1-LIKE, ISOFORM A-RELATED"/>
    <property type="match status" value="1"/>
</dbReference>
<dbReference type="Proteomes" id="UP001373714">
    <property type="component" value="Unassembled WGS sequence"/>
</dbReference>